<keyword evidence="15" id="KW-0968">Cytoplasmic vesicle</keyword>
<accession>A0ABR1B7L0</accession>
<comment type="similarity">
    <text evidence="8">Belongs to the TMEM134/TMEM230 family.</text>
</comment>
<gene>
    <name evidence="19" type="ORF">RUM44_001055</name>
</gene>
<evidence type="ECO:0000313" key="19">
    <source>
        <dbReference type="EMBL" id="KAK6635801.1"/>
    </source>
</evidence>
<evidence type="ECO:0000256" key="12">
    <source>
        <dbReference type="ARBA" id="ARBA00023018"/>
    </source>
</evidence>
<comment type="subcellular location">
    <subcellularLocation>
        <location evidence="5">Cytoplasmic vesicle</location>
        <location evidence="5">Autophagosome</location>
    </subcellularLocation>
    <subcellularLocation>
        <location evidence="3">Cytoplasmic vesicle</location>
        <location evidence="3">Secretory vesicle</location>
        <location evidence="3">Synaptic vesicle</location>
    </subcellularLocation>
    <subcellularLocation>
        <location evidence="4">Early endosome</location>
    </subcellularLocation>
    <subcellularLocation>
        <location evidence="6">Golgi apparatus</location>
        <location evidence="6">trans-Golgi network</location>
    </subcellularLocation>
    <subcellularLocation>
        <location evidence="7">Late endosome</location>
    </subcellularLocation>
    <subcellularLocation>
        <location evidence="1">Membrane</location>
        <topology evidence="1">Multi-pass membrane protein</topology>
    </subcellularLocation>
    <subcellularLocation>
        <location evidence="2">Recycling endosome</location>
    </subcellularLocation>
</comment>
<feature type="transmembrane region" description="Helical" evidence="18">
    <location>
        <begin position="54"/>
        <end position="76"/>
    </location>
</feature>
<keyword evidence="14 18" id="KW-0472">Membrane</keyword>
<comment type="caution">
    <text evidence="19">The sequence shown here is derived from an EMBL/GenBank/DDBJ whole genome shotgun (WGS) entry which is preliminary data.</text>
</comment>
<sequence length="128" mass="14932">MWNLRENLSKLKMSRRRGTHTFNNVQYQKLDQSDQSYLDSQFQQTSTQKIPWKAIGLATLLCFGGIFMLLVGSLIITGHLDSKYSDRMWPILIIGIIMFIPGVYHIRIALYAYKQYPGYSFDDIPEFD</sequence>
<keyword evidence="13" id="KW-0333">Golgi apparatus</keyword>
<evidence type="ECO:0000256" key="11">
    <source>
        <dbReference type="ARBA" id="ARBA00022989"/>
    </source>
</evidence>
<dbReference type="Pfam" id="PF05915">
    <property type="entry name" value="TMEM_230_134"/>
    <property type="match status" value="1"/>
</dbReference>
<keyword evidence="20" id="KW-1185">Reference proteome</keyword>
<reference evidence="19 20" key="1">
    <citation type="submission" date="2023-09" db="EMBL/GenBank/DDBJ databases">
        <title>Genomes of two closely related lineages of the louse Polyplax serrata with different host specificities.</title>
        <authorList>
            <person name="Martinu J."/>
            <person name="Tarabai H."/>
            <person name="Stefka J."/>
            <person name="Hypsa V."/>
        </authorList>
    </citation>
    <scope>NUCLEOTIDE SEQUENCE [LARGE SCALE GENOMIC DNA]</scope>
    <source>
        <strain evidence="19">98ZLc_SE</strain>
    </source>
</reference>
<evidence type="ECO:0000256" key="5">
    <source>
        <dbReference type="ARBA" id="ARBA00004419"/>
    </source>
</evidence>
<evidence type="ECO:0000256" key="16">
    <source>
        <dbReference type="ARBA" id="ARBA00024003"/>
    </source>
</evidence>
<evidence type="ECO:0000256" key="2">
    <source>
        <dbReference type="ARBA" id="ARBA00004172"/>
    </source>
</evidence>
<evidence type="ECO:0000256" key="17">
    <source>
        <dbReference type="ARBA" id="ARBA00024088"/>
    </source>
</evidence>
<evidence type="ECO:0000256" key="15">
    <source>
        <dbReference type="ARBA" id="ARBA00023329"/>
    </source>
</evidence>
<comment type="function">
    <text evidence="16">Involved in trafficking and recycling of synaptic vesicles.</text>
</comment>
<evidence type="ECO:0000256" key="1">
    <source>
        <dbReference type="ARBA" id="ARBA00004141"/>
    </source>
</evidence>
<dbReference type="InterPro" id="IPR008590">
    <property type="entry name" value="TMEM_230/134"/>
</dbReference>
<keyword evidence="10" id="KW-0967">Endosome</keyword>
<evidence type="ECO:0000256" key="4">
    <source>
        <dbReference type="ARBA" id="ARBA00004412"/>
    </source>
</evidence>
<keyword evidence="11 18" id="KW-1133">Transmembrane helix</keyword>
<feature type="transmembrane region" description="Helical" evidence="18">
    <location>
        <begin position="88"/>
        <end position="106"/>
    </location>
</feature>
<dbReference type="EMBL" id="JAWJWF010000003">
    <property type="protein sequence ID" value="KAK6635801.1"/>
    <property type="molecule type" value="Genomic_DNA"/>
</dbReference>
<protein>
    <recommendedName>
        <fullName evidence="17">Transmembrane protein 230</fullName>
    </recommendedName>
</protein>
<name>A0ABR1B7L0_POLSC</name>
<proteinExistence type="inferred from homology"/>
<dbReference type="Proteomes" id="UP001359485">
    <property type="component" value="Unassembled WGS sequence"/>
</dbReference>
<dbReference type="PANTHER" id="PTHR15664">
    <property type="entry name" value="C20ORF30 PROTEIN"/>
    <property type="match status" value="1"/>
</dbReference>
<evidence type="ECO:0000256" key="14">
    <source>
        <dbReference type="ARBA" id="ARBA00023136"/>
    </source>
</evidence>
<keyword evidence="12" id="KW-0770">Synapse</keyword>
<organism evidence="19 20">
    <name type="scientific">Polyplax serrata</name>
    <name type="common">Common mouse louse</name>
    <dbReference type="NCBI Taxonomy" id="468196"/>
    <lineage>
        <taxon>Eukaryota</taxon>
        <taxon>Metazoa</taxon>
        <taxon>Ecdysozoa</taxon>
        <taxon>Arthropoda</taxon>
        <taxon>Hexapoda</taxon>
        <taxon>Insecta</taxon>
        <taxon>Pterygota</taxon>
        <taxon>Neoptera</taxon>
        <taxon>Paraneoptera</taxon>
        <taxon>Psocodea</taxon>
        <taxon>Troctomorpha</taxon>
        <taxon>Phthiraptera</taxon>
        <taxon>Anoplura</taxon>
        <taxon>Polyplacidae</taxon>
        <taxon>Polyplax</taxon>
    </lineage>
</organism>
<dbReference type="InterPro" id="IPR044234">
    <property type="entry name" value="TMEM230"/>
</dbReference>
<evidence type="ECO:0000256" key="6">
    <source>
        <dbReference type="ARBA" id="ARBA00004601"/>
    </source>
</evidence>
<evidence type="ECO:0000313" key="20">
    <source>
        <dbReference type="Proteomes" id="UP001359485"/>
    </source>
</evidence>
<evidence type="ECO:0000256" key="7">
    <source>
        <dbReference type="ARBA" id="ARBA00004603"/>
    </source>
</evidence>
<evidence type="ECO:0000256" key="8">
    <source>
        <dbReference type="ARBA" id="ARBA00007743"/>
    </source>
</evidence>
<evidence type="ECO:0000256" key="9">
    <source>
        <dbReference type="ARBA" id="ARBA00022692"/>
    </source>
</evidence>
<evidence type="ECO:0000256" key="3">
    <source>
        <dbReference type="ARBA" id="ARBA00004234"/>
    </source>
</evidence>
<evidence type="ECO:0000256" key="10">
    <source>
        <dbReference type="ARBA" id="ARBA00022753"/>
    </source>
</evidence>
<evidence type="ECO:0000256" key="18">
    <source>
        <dbReference type="SAM" id="Phobius"/>
    </source>
</evidence>
<keyword evidence="9 18" id="KW-0812">Transmembrane</keyword>
<evidence type="ECO:0000256" key="13">
    <source>
        <dbReference type="ARBA" id="ARBA00023034"/>
    </source>
</evidence>
<dbReference type="PANTHER" id="PTHR15664:SF6">
    <property type="entry name" value="TRANSMEMBRANE PROTEIN 230"/>
    <property type="match status" value="1"/>
</dbReference>